<dbReference type="Proteomes" id="UP000199599">
    <property type="component" value="Unassembled WGS sequence"/>
</dbReference>
<dbReference type="SUPFAM" id="SSF55729">
    <property type="entry name" value="Acyl-CoA N-acyltransferases (Nat)"/>
    <property type="match status" value="1"/>
</dbReference>
<dbReference type="AlphaFoldDB" id="A0A1I1TJV4"/>
<dbReference type="InterPro" id="IPR000182">
    <property type="entry name" value="GNAT_dom"/>
</dbReference>
<dbReference type="InterPro" id="IPR016181">
    <property type="entry name" value="Acyl_CoA_acyltransferase"/>
</dbReference>
<evidence type="ECO:0000313" key="3">
    <source>
        <dbReference type="Proteomes" id="UP000199599"/>
    </source>
</evidence>
<dbReference type="GO" id="GO:0008080">
    <property type="term" value="F:N-acetyltransferase activity"/>
    <property type="evidence" value="ECO:0007669"/>
    <property type="project" value="TreeGrafter"/>
</dbReference>
<dbReference type="CDD" id="cd04301">
    <property type="entry name" value="NAT_SF"/>
    <property type="match status" value="1"/>
</dbReference>
<dbReference type="Gene3D" id="3.40.630.30">
    <property type="match status" value="1"/>
</dbReference>
<dbReference type="InterPro" id="IPR039143">
    <property type="entry name" value="GNPNAT1-like"/>
</dbReference>
<accession>A0A1I1TJV4</accession>
<dbReference type="RefSeq" id="WP_090093910.1">
    <property type="nucleotide sequence ID" value="NZ_CBCRVU010000004.1"/>
</dbReference>
<keyword evidence="2" id="KW-0808">Transferase</keyword>
<protein>
    <submittedName>
        <fullName evidence="2">Predicted N-acyltransferase, GNAT family</fullName>
    </submittedName>
</protein>
<dbReference type="PANTHER" id="PTHR13355:SF22">
    <property type="entry name" value="SLL0786 PROTEIN"/>
    <property type="match status" value="1"/>
</dbReference>
<sequence>MIDRKDFSFKKIADMSGREMFCIERLRADTFVCEQKIIDPELDDQDLEAIHVFLLNQKQTKALAVCRIFVENNKWMLGRVAVDSNLRGQHLGAEMMAQVHKYLRQKGISQLYCHAQLQAKPFYDSLGYQAQGDVFDEAGVKHIMMYYNL</sequence>
<name>A0A1I1TJV4_9LACO</name>
<evidence type="ECO:0000259" key="1">
    <source>
        <dbReference type="PROSITE" id="PS51186"/>
    </source>
</evidence>
<proteinExistence type="predicted"/>
<gene>
    <name evidence="2" type="ORF">SAMN04487792_1475</name>
</gene>
<dbReference type="PANTHER" id="PTHR13355">
    <property type="entry name" value="GLUCOSAMINE 6-PHOSPHATE N-ACETYLTRANSFERASE"/>
    <property type="match status" value="1"/>
</dbReference>
<dbReference type="Pfam" id="PF13673">
    <property type="entry name" value="Acetyltransf_10"/>
    <property type="match status" value="1"/>
</dbReference>
<keyword evidence="2" id="KW-0012">Acyltransferase</keyword>
<dbReference type="STRING" id="1505723.SAMN04487792_1475"/>
<evidence type="ECO:0000313" key="2">
    <source>
        <dbReference type="EMBL" id="SFD58854.1"/>
    </source>
</evidence>
<reference evidence="3" key="1">
    <citation type="submission" date="2016-10" db="EMBL/GenBank/DDBJ databases">
        <authorList>
            <person name="Varghese N."/>
            <person name="Submissions S."/>
        </authorList>
    </citation>
    <scope>NUCLEOTIDE SEQUENCE [LARGE SCALE GENOMIC DNA]</scope>
    <source>
        <strain evidence="3">R-53102</strain>
    </source>
</reference>
<feature type="domain" description="N-acetyltransferase" evidence="1">
    <location>
        <begin position="10"/>
        <end position="149"/>
    </location>
</feature>
<dbReference type="PROSITE" id="PS51186">
    <property type="entry name" value="GNAT"/>
    <property type="match status" value="1"/>
</dbReference>
<organism evidence="2 3">
    <name type="scientific">Lactobacillus bombicola</name>
    <dbReference type="NCBI Taxonomy" id="1505723"/>
    <lineage>
        <taxon>Bacteria</taxon>
        <taxon>Bacillati</taxon>
        <taxon>Bacillota</taxon>
        <taxon>Bacilli</taxon>
        <taxon>Lactobacillales</taxon>
        <taxon>Lactobacillaceae</taxon>
        <taxon>Lactobacillus</taxon>
    </lineage>
</organism>
<dbReference type="EMBL" id="FOMN01000010">
    <property type="protein sequence ID" value="SFD58854.1"/>
    <property type="molecule type" value="Genomic_DNA"/>
</dbReference>